<dbReference type="AlphaFoldDB" id="A0A1Y4R0H0"/>
<proteinExistence type="inferred from homology"/>
<dbReference type="Gene3D" id="3.10.105.10">
    <property type="entry name" value="Dipeptide-binding Protein, Domain 3"/>
    <property type="match status" value="1"/>
</dbReference>
<dbReference type="Gene3D" id="3.40.190.10">
    <property type="entry name" value="Periplasmic binding protein-like II"/>
    <property type="match status" value="1"/>
</dbReference>
<evidence type="ECO:0000256" key="4">
    <source>
        <dbReference type="ARBA" id="ARBA00022729"/>
    </source>
</evidence>
<dbReference type="CDD" id="cd08504">
    <property type="entry name" value="PBP2_OppA"/>
    <property type="match status" value="1"/>
</dbReference>
<reference evidence="8" key="1">
    <citation type="submission" date="2017-04" db="EMBL/GenBank/DDBJ databases">
        <title>Function of individual gut microbiota members based on whole genome sequencing of pure cultures obtained from chicken caecum.</title>
        <authorList>
            <person name="Medvecky M."/>
            <person name="Cejkova D."/>
            <person name="Polansky O."/>
            <person name="Karasova D."/>
            <person name="Kubasova T."/>
            <person name="Cizek A."/>
            <person name="Rychlik I."/>
        </authorList>
    </citation>
    <scope>NUCLEOTIDE SEQUENCE [LARGE SCALE GENOMIC DNA]</scope>
    <source>
        <strain evidence="8">An144</strain>
    </source>
</reference>
<evidence type="ECO:0000256" key="1">
    <source>
        <dbReference type="ARBA" id="ARBA00004193"/>
    </source>
</evidence>
<accession>A0A1Y4R0H0</accession>
<keyword evidence="4 5" id="KW-0732">Signal</keyword>
<evidence type="ECO:0000313" key="8">
    <source>
        <dbReference type="Proteomes" id="UP000196074"/>
    </source>
</evidence>
<dbReference type="InterPro" id="IPR039424">
    <property type="entry name" value="SBP_5"/>
</dbReference>
<dbReference type="GO" id="GO:0043190">
    <property type="term" value="C:ATP-binding cassette (ABC) transporter complex"/>
    <property type="evidence" value="ECO:0007669"/>
    <property type="project" value="InterPro"/>
</dbReference>
<evidence type="ECO:0000256" key="3">
    <source>
        <dbReference type="ARBA" id="ARBA00022448"/>
    </source>
</evidence>
<dbReference type="EMBL" id="NFLC01000005">
    <property type="protein sequence ID" value="OUQ11075.1"/>
    <property type="molecule type" value="Genomic_DNA"/>
</dbReference>
<evidence type="ECO:0000256" key="2">
    <source>
        <dbReference type="ARBA" id="ARBA00005695"/>
    </source>
</evidence>
<evidence type="ECO:0000313" key="7">
    <source>
        <dbReference type="EMBL" id="OUQ11075.1"/>
    </source>
</evidence>
<dbReference type="RefSeq" id="WP_087214114.1">
    <property type="nucleotide sequence ID" value="NZ_NFLC01000005.1"/>
</dbReference>
<organism evidence="7 8">
    <name type="scientific">Enterococcus cecorum</name>
    <dbReference type="NCBI Taxonomy" id="44008"/>
    <lineage>
        <taxon>Bacteria</taxon>
        <taxon>Bacillati</taxon>
        <taxon>Bacillota</taxon>
        <taxon>Bacilli</taxon>
        <taxon>Lactobacillales</taxon>
        <taxon>Enterococcaceae</taxon>
        <taxon>Enterococcus</taxon>
    </lineage>
</organism>
<dbReference type="PROSITE" id="PS51257">
    <property type="entry name" value="PROKAR_LIPOPROTEIN"/>
    <property type="match status" value="1"/>
</dbReference>
<feature type="chain" id="PRO_5039695732" evidence="5">
    <location>
        <begin position="23"/>
        <end position="664"/>
    </location>
</feature>
<dbReference type="GO" id="GO:0015833">
    <property type="term" value="P:peptide transport"/>
    <property type="evidence" value="ECO:0007669"/>
    <property type="project" value="TreeGrafter"/>
</dbReference>
<dbReference type="GO" id="GO:1904680">
    <property type="term" value="F:peptide transmembrane transporter activity"/>
    <property type="evidence" value="ECO:0007669"/>
    <property type="project" value="TreeGrafter"/>
</dbReference>
<dbReference type="PROSITE" id="PS01040">
    <property type="entry name" value="SBP_BACTERIAL_5"/>
    <property type="match status" value="1"/>
</dbReference>
<dbReference type="InterPro" id="IPR030678">
    <property type="entry name" value="Peptide/Ni-bd"/>
</dbReference>
<evidence type="ECO:0000259" key="6">
    <source>
        <dbReference type="Pfam" id="PF00496"/>
    </source>
</evidence>
<gene>
    <name evidence="7" type="ORF">B5E88_03830</name>
</gene>
<dbReference type="Pfam" id="PF00496">
    <property type="entry name" value="SBP_bac_5"/>
    <property type="match status" value="1"/>
</dbReference>
<dbReference type="Gene3D" id="3.90.76.10">
    <property type="entry name" value="Dipeptide-binding Protein, Domain 1"/>
    <property type="match status" value="1"/>
</dbReference>
<dbReference type="PANTHER" id="PTHR30290">
    <property type="entry name" value="PERIPLASMIC BINDING COMPONENT OF ABC TRANSPORTER"/>
    <property type="match status" value="1"/>
</dbReference>
<dbReference type="Proteomes" id="UP000196074">
    <property type="component" value="Unassembled WGS sequence"/>
</dbReference>
<dbReference type="InterPro" id="IPR023765">
    <property type="entry name" value="SBP_5_CS"/>
</dbReference>
<evidence type="ECO:0000256" key="5">
    <source>
        <dbReference type="SAM" id="SignalP"/>
    </source>
</evidence>
<dbReference type="SUPFAM" id="SSF53850">
    <property type="entry name" value="Periplasmic binding protein-like II"/>
    <property type="match status" value="1"/>
</dbReference>
<name>A0A1Y4R0H0_9ENTE</name>
<dbReference type="PANTHER" id="PTHR30290:SF10">
    <property type="entry name" value="PERIPLASMIC OLIGOPEPTIDE-BINDING PROTEIN-RELATED"/>
    <property type="match status" value="1"/>
</dbReference>
<feature type="signal peptide" evidence="5">
    <location>
        <begin position="1"/>
        <end position="22"/>
    </location>
</feature>
<protein>
    <submittedName>
        <fullName evidence="7">Peptide-binding protein</fullName>
    </submittedName>
</protein>
<comment type="subcellular location">
    <subcellularLocation>
        <location evidence="1">Cell membrane</location>
        <topology evidence="1">Lipid-anchor</topology>
    </subcellularLocation>
</comment>
<dbReference type="GO" id="GO:0042597">
    <property type="term" value="C:periplasmic space"/>
    <property type="evidence" value="ECO:0007669"/>
    <property type="project" value="UniProtKB-ARBA"/>
</dbReference>
<feature type="domain" description="Solute-binding protein family 5" evidence="6">
    <location>
        <begin position="82"/>
        <end position="527"/>
    </location>
</feature>
<keyword evidence="3" id="KW-0813">Transport</keyword>
<dbReference type="PIRSF" id="PIRSF002741">
    <property type="entry name" value="MppA"/>
    <property type="match status" value="1"/>
</dbReference>
<comment type="caution">
    <text evidence="7">The sequence shown here is derived from an EMBL/GenBank/DDBJ whole genome shotgun (WGS) entry which is preliminary data.</text>
</comment>
<sequence length="664" mass="74069">MSNKMKKIVVPSLLLSSTVLLAACSGGDKKASDSGKGESNYSYVYSTDINSLDYTFSSRSSNSDHFANFIDGLLENDEYGNLKPALAKSWEVSDDGLTYTYHLRKGVKWVDSEGNDYAEVKAQDWVTALKHAVDVKSETLYVVQDSIKGLDDYVKGVTKDFSTVGVKAVDDYTLQYTLTRPESFWNSKLTYGIMCPVNEEFLKSKGKDFGQPTPDSILYNSAYILTNNTAKSVIEYKKNESYWDKKHVYIDHVKLTYFDGSNPDSLFKEFDQGNYTNARVYPNSGGYKDVEAKYGDAINFSQPNGSTFNMTFNFDRKAYSATSKKTDAEKDSTHKAIMNKNFRLALEFALNKEEYIAQNVGKTEAAKGIRNMLIPSQFVTVDGKDYGEVVQEKLVKLDPDTFSDVKLADSQEGWFNADKAKSLFEKAKSELQAQGVQFPIHLDLPQDEKSEVLVNQAKSLKHSIESTLGKDNVVIDIQLLNEDKYLAATYQATTAADKDYDISTASGWGPDYLDPSTYLDIYNSRSGAQLDNLGLQPSETAKDNPSAQVVNELKLAEYDALLDKAAKFTSVEDVNKRYDAYADAEAWLSANALQIPIQAGGAVPSVSKIVPFTKEFSWCGMAATNASYKFKGMKLQDKAVTTKQYQKALKNWEEKRLETAENTK</sequence>
<dbReference type="InterPro" id="IPR000914">
    <property type="entry name" value="SBP_5_dom"/>
</dbReference>
<comment type="similarity">
    <text evidence="2">Belongs to the bacterial solute-binding protein 5 family.</text>
</comment>